<accession>A0A182EIC6</accession>
<dbReference type="WBParaSite" id="nOo.2.0.1.t07855-RA">
    <property type="protein sequence ID" value="nOo.2.0.1.t07855-RA"/>
    <property type="gene ID" value="nOo.2.0.1.g07855"/>
</dbReference>
<evidence type="ECO:0000313" key="4">
    <source>
        <dbReference type="WBParaSite" id="nOo.2.0.1.t07855-RA"/>
    </source>
</evidence>
<keyword evidence="1" id="KW-1133">Transmembrane helix</keyword>
<dbReference type="EMBL" id="UYRW01002992">
    <property type="protein sequence ID" value="VDK87471.1"/>
    <property type="molecule type" value="Genomic_DNA"/>
</dbReference>
<name>A0A182EIC6_ONCOC</name>
<keyword evidence="1" id="KW-0812">Transmembrane</keyword>
<organism evidence="4">
    <name type="scientific">Onchocerca ochengi</name>
    <name type="common">Filarial nematode worm</name>
    <dbReference type="NCBI Taxonomy" id="42157"/>
    <lineage>
        <taxon>Eukaryota</taxon>
        <taxon>Metazoa</taxon>
        <taxon>Ecdysozoa</taxon>
        <taxon>Nematoda</taxon>
        <taxon>Chromadorea</taxon>
        <taxon>Rhabditida</taxon>
        <taxon>Spirurina</taxon>
        <taxon>Spiruromorpha</taxon>
        <taxon>Filarioidea</taxon>
        <taxon>Onchocercidae</taxon>
        <taxon>Onchocerca</taxon>
    </lineage>
</organism>
<sequence length="248" mass="27963">MQLVEFESLVFRVMQPVEWGRSGYMRILISILITLIGGTNALSFLTGEWTESMKQFFRETQQKIDEKSNQFLDELGKKFNTAQNFVEQSKDIFSTVAKNLKSGGEKLKDTVMKTAEKTLRGAGDEVEGFFSEVPNRVNDGFDEILTKLGEACSWILRNIIAPILFIIILLSLIYIFIISGCCGCCCSTLLSHFGLTLGNTFKQLKKGEHLRQGDRIIVLRDLETSIPLQGNESLTNSQILKDIHILKI</sequence>
<evidence type="ECO:0000313" key="2">
    <source>
        <dbReference type="EMBL" id="VDK87471.1"/>
    </source>
</evidence>
<feature type="transmembrane region" description="Helical" evidence="1">
    <location>
        <begin position="24"/>
        <end position="45"/>
    </location>
</feature>
<evidence type="ECO:0000256" key="1">
    <source>
        <dbReference type="SAM" id="Phobius"/>
    </source>
</evidence>
<reference evidence="2 3" key="2">
    <citation type="submission" date="2018-08" db="EMBL/GenBank/DDBJ databases">
        <authorList>
            <person name="Laetsch R D."/>
            <person name="Stevens L."/>
            <person name="Kumar S."/>
            <person name="Blaxter L. M."/>
        </authorList>
    </citation>
    <scope>NUCLEOTIDE SEQUENCE [LARGE SCALE GENOMIC DNA]</scope>
</reference>
<evidence type="ECO:0000313" key="3">
    <source>
        <dbReference type="Proteomes" id="UP000271087"/>
    </source>
</evidence>
<dbReference type="OrthoDB" id="5840413at2759"/>
<gene>
    <name evidence="2" type="ORF">NOO_LOCUS7855</name>
</gene>
<dbReference type="Proteomes" id="UP000271087">
    <property type="component" value="Unassembled WGS sequence"/>
</dbReference>
<reference evidence="4" key="1">
    <citation type="submission" date="2016-06" db="UniProtKB">
        <authorList>
            <consortium name="WormBaseParasite"/>
        </authorList>
    </citation>
    <scope>IDENTIFICATION</scope>
</reference>
<dbReference type="AlphaFoldDB" id="A0A182EIC6"/>
<protein>
    <submittedName>
        <fullName evidence="2 4">Uncharacterized protein</fullName>
    </submittedName>
</protein>
<proteinExistence type="predicted"/>
<feature type="transmembrane region" description="Helical" evidence="1">
    <location>
        <begin position="155"/>
        <end position="177"/>
    </location>
</feature>
<keyword evidence="3" id="KW-1185">Reference proteome</keyword>
<keyword evidence="1" id="KW-0472">Membrane</keyword>